<evidence type="ECO:0000313" key="3">
    <source>
        <dbReference type="Proteomes" id="UP001162131"/>
    </source>
</evidence>
<keyword evidence="1" id="KW-0472">Membrane</keyword>
<accession>A0AAU9JTR7</accession>
<dbReference type="InterPro" id="IPR000014">
    <property type="entry name" value="PAS"/>
</dbReference>
<sequence length="1378" mass="158237">MPKFNISPQEDVQFLENRELITVYPELNSKILAFFGSFFRAKYDQKISLKKQIIIEATVSIIIAVQSVSIIWYALMPISNWESYSVFWEVMGYTNLESICDAFNILDKCFYAVIINISFCALSVFSAGILNFYGRSLPESVMAISRKVFFMLTTVLYIPFLLVLLDTFTESSHLKESAGSTSENSGTSADFDSLGVALSIFFIVIFVFLNVISEFFTADLSHMHVEINLKARSHSSLDLLIWLFYAAECVIYYIGSRDYAVGSQIGILSLAVLLCWMLLADFAYFNSTASAIQLCKLVSLVVSLLSFLLAAAIDDSLITVLGYLVIQPFILINTFRKVKNQGPLKKTELKTINDFELSIRSLMIDPKLENKERIIDLFNRYFKCKSSQRNKLAYIWEINYCLHGLDDERLARIKLSRLNSVAQSLEGAIQEWKISEQLKKNIQESPQDIQYIQYVLDIEKTKNYDIDLCVGLVNLLTEFSRESPDVKKLITFISSVSDLAAKSKSSYEKIIDKYKNIEAFDLFISFLENVLRKFDDANAIRRKKNWLTEIGSIIKNDSAIKIFNKKVGIILISANPETMGLITHINDNASRYLKISKQEAIGSDLSDFVPYPYKINHRQHLLHFTSRCNDSNKEITPMFFVQDHQEYLFDCNIEIKYTALHYNSYFLVSLKPHHYSRQIILVSDEGFILGYSMKIPAIFGLSDRWTLNRSTIFDFVADYSEMSLNHTYYIFYKNKKLAVVRQNLHIKSVTIHIVMVISEPSHIEMLEQGYTLEQMFWAISNQGSEKEVSRENIMERVKILSSKHETDMDYSISTEKLDETQIATTEKWLKANKSDTKSNLSPSQSSTQSKSSILITNNFVSQIRRAVNVFRVVLLIAVLVMLGINFAILGVIYSNVSHSTSIQSFNDMGQALYCIASIANLVRSIDLEYRTGKYNLTRDTGYLEENMVSLSLLQKNLLDDYDDWSYCSASKIMTDNEIPIWNFASGTPILIYYNLYDAMQEFINYGRDLLLLIEEKNANYNQELYFLVLNSLSFGYHKIDHSLQELVDCEKNRIKDSGDNLRIIIICVILILGGIAAFLISCIVLIRRKYEMLWAYIRINAFNSYATLKASAIDRLSAIHEIILEDESRPNSSKLKEKPINTKILFRYSVRVFSLAALSLSFYLLTLFYLYVNCEEAMQNRPQLLYNFIERRTLLSQIGLFARDVNRPQMVRTFPNSYGLANPNIQLNYLIDRFAKSATQIRKHKYTSMLNNYLWDRYFERVANSAPILAFGTRAGQYSIIFDAYNLAAPNFTPADQMMADFLGNCSIVQEAIGKNYNLTDQSTIDVINAQLWNFIYVTIAYCVILALLYCFFYLPFLAKEIRLLYKIKKAAAIVADK</sequence>
<proteinExistence type="predicted"/>
<feature type="transmembrane region" description="Helical" evidence="1">
    <location>
        <begin position="1063"/>
        <end position="1086"/>
    </location>
</feature>
<gene>
    <name evidence="2" type="ORF">BSTOLATCC_MIC51229</name>
</gene>
<feature type="transmembrane region" description="Helical" evidence="1">
    <location>
        <begin position="1152"/>
        <end position="1172"/>
    </location>
</feature>
<comment type="caution">
    <text evidence="2">The sequence shown here is derived from an EMBL/GenBank/DDBJ whole genome shotgun (WGS) entry which is preliminary data.</text>
</comment>
<evidence type="ECO:0000256" key="1">
    <source>
        <dbReference type="SAM" id="Phobius"/>
    </source>
</evidence>
<feature type="transmembrane region" description="Helical" evidence="1">
    <location>
        <begin position="110"/>
        <end position="132"/>
    </location>
</feature>
<feature type="transmembrane region" description="Helical" evidence="1">
    <location>
        <begin position="872"/>
        <end position="893"/>
    </location>
</feature>
<feature type="transmembrane region" description="Helical" evidence="1">
    <location>
        <begin position="317"/>
        <end position="335"/>
    </location>
</feature>
<organism evidence="2 3">
    <name type="scientific">Blepharisma stoltei</name>
    <dbReference type="NCBI Taxonomy" id="1481888"/>
    <lineage>
        <taxon>Eukaryota</taxon>
        <taxon>Sar</taxon>
        <taxon>Alveolata</taxon>
        <taxon>Ciliophora</taxon>
        <taxon>Postciliodesmatophora</taxon>
        <taxon>Heterotrichea</taxon>
        <taxon>Heterotrichida</taxon>
        <taxon>Blepharismidae</taxon>
        <taxon>Blepharisma</taxon>
    </lineage>
</organism>
<dbReference type="CDD" id="cd00130">
    <property type="entry name" value="PAS"/>
    <property type="match status" value="1"/>
</dbReference>
<evidence type="ECO:0000313" key="2">
    <source>
        <dbReference type="EMBL" id="CAG9330648.1"/>
    </source>
</evidence>
<keyword evidence="1" id="KW-0812">Transmembrane</keyword>
<reference evidence="2" key="1">
    <citation type="submission" date="2021-09" db="EMBL/GenBank/DDBJ databases">
        <authorList>
            <consortium name="AG Swart"/>
            <person name="Singh M."/>
            <person name="Singh A."/>
            <person name="Seah K."/>
            <person name="Emmerich C."/>
        </authorList>
    </citation>
    <scope>NUCLEOTIDE SEQUENCE</scope>
    <source>
        <strain evidence="2">ATCC30299</strain>
    </source>
</reference>
<feature type="transmembrane region" description="Helical" evidence="1">
    <location>
        <begin position="194"/>
        <end position="216"/>
    </location>
</feature>
<dbReference type="EMBL" id="CAJZBQ010000051">
    <property type="protein sequence ID" value="CAG9330648.1"/>
    <property type="molecule type" value="Genomic_DNA"/>
</dbReference>
<evidence type="ECO:0008006" key="4">
    <source>
        <dbReference type="Google" id="ProtNLM"/>
    </source>
</evidence>
<feature type="transmembrane region" description="Helical" evidence="1">
    <location>
        <begin position="261"/>
        <end position="279"/>
    </location>
</feature>
<feature type="transmembrane region" description="Helical" evidence="1">
    <location>
        <begin position="53"/>
        <end position="75"/>
    </location>
</feature>
<feature type="transmembrane region" description="Helical" evidence="1">
    <location>
        <begin position="144"/>
        <end position="165"/>
    </location>
</feature>
<protein>
    <recommendedName>
        <fullName evidence="4">PAS domain-containing protein</fullName>
    </recommendedName>
</protein>
<keyword evidence="1" id="KW-1133">Transmembrane helix</keyword>
<keyword evidence="3" id="KW-1185">Reference proteome</keyword>
<feature type="transmembrane region" description="Helical" evidence="1">
    <location>
        <begin position="291"/>
        <end position="311"/>
    </location>
</feature>
<name>A0AAU9JTR7_9CILI</name>
<feature type="transmembrane region" description="Helical" evidence="1">
    <location>
        <begin position="237"/>
        <end position="255"/>
    </location>
</feature>
<feature type="transmembrane region" description="Helical" evidence="1">
    <location>
        <begin position="1332"/>
        <end position="1359"/>
    </location>
</feature>
<dbReference type="Proteomes" id="UP001162131">
    <property type="component" value="Unassembled WGS sequence"/>
</dbReference>